<reference evidence="1 2" key="1">
    <citation type="journal article" date="2022" name="Res Sq">
        <title>Evolution of multicellular longitudinally dividing oral cavity symbionts (Neisseriaceae).</title>
        <authorList>
            <person name="Nyongesa S."/>
            <person name="Weber P."/>
            <person name="Bernet E."/>
            <person name="Pullido F."/>
            <person name="Nieckarz M."/>
            <person name="Delaby M."/>
            <person name="Nieves C."/>
            <person name="Viehboeck T."/>
            <person name="Krause N."/>
            <person name="Rivera-Millot A."/>
            <person name="Nakamura A."/>
            <person name="Vischer N."/>
            <person name="VanNieuwenhze M."/>
            <person name="Brun Y."/>
            <person name="Cava F."/>
            <person name="Bulgheresi S."/>
            <person name="Veyrier F."/>
        </authorList>
    </citation>
    <scope>NUCLEOTIDE SEQUENCE [LARGE SCALE GENOMIC DNA]</scope>
    <source>
        <strain evidence="1 2">CCUG 63373m</strain>
    </source>
</reference>
<organism evidence="1 2">
    <name type="scientific">Uruburuella testudinis</name>
    <dbReference type="NCBI Taxonomy" id="1282863"/>
    <lineage>
        <taxon>Bacteria</taxon>
        <taxon>Pseudomonadati</taxon>
        <taxon>Pseudomonadota</taxon>
        <taxon>Betaproteobacteria</taxon>
        <taxon>Neisseriales</taxon>
        <taxon>Neisseriaceae</taxon>
        <taxon>Uruburuella</taxon>
    </lineage>
</organism>
<dbReference type="RefSeq" id="WP_244785928.1">
    <property type="nucleotide sequence ID" value="NZ_CP091508.1"/>
</dbReference>
<name>A0ABY4DTG9_9NEIS</name>
<dbReference type="EMBL" id="CP091508">
    <property type="protein sequence ID" value="UOO82330.1"/>
    <property type="molecule type" value="Genomic_DNA"/>
</dbReference>
<dbReference type="Proteomes" id="UP000829817">
    <property type="component" value="Chromosome"/>
</dbReference>
<protein>
    <submittedName>
        <fullName evidence="1">Uncharacterized protein</fullName>
    </submittedName>
</protein>
<keyword evidence="2" id="KW-1185">Reference proteome</keyword>
<evidence type="ECO:0000313" key="1">
    <source>
        <dbReference type="EMBL" id="UOO82330.1"/>
    </source>
</evidence>
<proteinExistence type="predicted"/>
<accession>A0ABY4DTG9</accession>
<gene>
    <name evidence="1" type="ORF">LVJ83_02320</name>
</gene>
<sequence length="69" mass="7661">MGIAQTESSRAEPTLDIRYQPLPATLSKQGRLKPHFTVFRRPESISKHFNGAVGQNNPALLRAVMVSSR</sequence>
<evidence type="ECO:0000313" key="2">
    <source>
        <dbReference type="Proteomes" id="UP000829817"/>
    </source>
</evidence>